<reference evidence="4" key="2">
    <citation type="submission" date="2015-03" db="UniProtKB">
        <authorList>
            <consortium name="EnsemblPlants"/>
        </authorList>
    </citation>
    <scope>IDENTIFICATION</scope>
</reference>
<dbReference type="STRING" id="109376.A0A0D3B415"/>
<dbReference type="PANTHER" id="PTHR35137:SF1">
    <property type="entry name" value="CHROMOPHORE LYASE CRL, CHLOROPLASTIC"/>
    <property type="match status" value="1"/>
</dbReference>
<dbReference type="GO" id="GO:0051302">
    <property type="term" value="P:regulation of cell division"/>
    <property type="evidence" value="ECO:0007669"/>
    <property type="project" value="EnsemblPlants"/>
</dbReference>
<dbReference type="GO" id="GO:0046741">
    <property type="term" value="P:transport of virus in host, tissue to tissue"/>
    <property type="evidence" value="ECO:0007669"/>
    <property type="project" value="EnsemblPlants"/>
</dbReference>
<dbReference type="GO" id="GO:0010020">
    <property type="term" value="P:chloroplast fission"/>
    <property type="evidence" value="ECO:0007669"/>
    <property type="project" value="EnsemblPlants"/>
</dbReference>
<dbReference type="GO" id="GO:0009707">
    <property type="term" value="C:chloroplast outer membrane"/>
    <property type="evidence" value="ECO:0007669"/>
    <property type="project" value="EnsemblPlants"/>
</dbReference>
<reference evidence="4 5" key="1">
    <citation type="journal article" date="2014" name="Genome Biol.">
        <title>Transcriptome and methylome profiling reveals relics of genome dominance in the mesopolyploid Brassica oleracea.</title>
        <authorList>
            <person name="Parkin I.A."/>
            <person name="Koh C."/>
            <person name="Tang H."/>
            <person name="Robinson S.J."/>
            <person name="Kagale S."/>
            <person name="Clarke W.E."/>
            <person name="Town C.D."/>
            <person name="Nixon J."/>
            <person name="Krishnakumar V."/>
            <person name="Bidwell S.L."/>
            <person name="Denoeud F."/>
            <person name="Belcram H."/>
            <person name="Links M.G."/>
            <person name="Just J."/>
            <person name="Clarke C."/>
            <person name="Bender T."/>
            <person name="Huebert T."/>
            <person name="Mason A.S."/>
            <person name="Pires J.C."/>
            <person name="Barker G."/>
            <person name="Moore J."/>
            <person name="Walley P.G."/>
            <person name="Manoli S."/>
            <person name="Batley J."/>
            <person name="Edwards D."/>
            <person name="Nelson M.N."/>
            <person name="Wang X."/>
            <person name="Paterson A.H."/>
            <person name="King G."/>
            <person name="Bancroft I."/>
            <person name="Chalhoub B."/>
            <person name="Sharpe A.G."/>
        </authorList>
    </citation>
    <scope>NUCLEOTIDE SEQUENCE</scope>
    <source>
        <strain evidence="4 5">cv. TO1000</strain>
    </source>
</reference>
<dbReference type="eggNOG" id="ENOG502QU5I">
    <property type="taxonomic scope" value="Eukaryota"/>
</dbReference>
<feature type="signal peptide" evidence="3">
    <location>
        <begin position="1"/>
        <end position="18"/>
    </location>
</feature>
<dbReference type="Proteomes" id="UP000032141">
    <property type="component" value="Chromosome C3"/>
</dbReference>
<feature type="chain" id="PRO_5002272726" evidence="3">
    <location>
        <begin position="19"/>
        <end position="276"/>
    </location>
</feature>
<organism evidence="4 5">
    <name type="scientific">Brassica oleracea var. oleracea</name>
    <dbReference type="NCBI Taxonomy" id="109376"/>
    <lineage>
        <taxon>Eukaryota</taxon>
        <taxon>Viridiplantae</taxon>
        <taxon>Streptophyta</taxon>
        <taxon>Embryophyta</taxon>
        <taxon>Tracheophyta</taxon>
        <taxon>Spermatophyta</taxon>
        <taxon>Magnoliopsida</taxon>
        <taxon>eudicotyledons</taxon>
        <taxon>Gunneridae</taxon>
        <taxon>Pentapetalae</taxon>
        <taxon>rosids</taxon>
        <taxon>malvids</taxon>
        <taxon>Brassicales</taxon>
        <taxon>Brassicaceae</taxon>
        <taxon>Brassiceae</taxon>
        <taxon>Brassica</taxon>
    </lineage>
</organism>
<evidence type="ECO:0000313" key="5">
    <source>
        <dbReference type="Proteomes" id="UP000032141"/>
    </source>
</evidence>
<keyword evidence="2" id="KW-0456">Lyase</keyword>
<dbReference type="PANTHER" id="PTHR35137">
    <property type="entry name" value="CHROMOPHORE LYASE CRL, CHLOROPLASTIC"/>
    <property type="match status" value="1"/>
</dbReference>
<evidence type="ECO:0000256" key="1">
    <source>
        <dbReference type="ARBA" id="ARBA00008206"/>
    </source>
</evidence>
<dbReference type="AlphaFoldDB" id="A0A0D3B415"/>
<protein>
    <submittedName>
        <fullName evidence="4">Uncharacterized protein</fullName>
    </submittedName>
</protein>
<evidence type="ECO:0000313" key="4">
    <source>
        <dbReference type="EnsemblPlants" id="Bo3g023940.1"/>
    </source>
</evidence>
<evidence type="ECO:0000256" key="3">
    <source>
        <dbReference type="SAM" id="SignalP"/>
    </source>
</evidence>
<dbReference type="GO" id="GO:0016829">
    <property type="term" value="F:lyase activity"/>
    <property type="evidence" value="ECO:0007669"/>
    <property type="project" value="UniProtKB-KW"/>
</dbReference>
<dbReference type="Pfam" id="PF06206">
    <property type="entry name" value="CpeT"/>
    <property type="match status" value="1"/>
</dbReference>
<accession>A0A0D3B415</accession>
<keyword evidence="3" id="KW-0732">Signal</keyword>
<dbReference type="GO" id="GO:0098586">
    <property type="term" value="P:cellular response to virus"/>
    <property type="evidence" value="ECO:0007669"/>
    <property type="project" value="EnsemblPlants"/>
</dbReference>
<keyword evidence="5" id="KW-1185">Reference proteome</keyword>
<comment type="similarity">
    <text evidence="1">Belongs to the CpcT/CpeT biliprotein lyase family.</text>
</comment>
<proteinExistence type="inferred from homology"/>
<dbReference type="HOGENOM" id="CLU_1009520_0_0_1"/>
<dbReference type="InterPro" id="IPR010404">
    <property type="entry name" value="CpcT/CpeT"/>
</dbReference>
<dbReference type="EnsemblPlants" id="Bo3g023940.1">
    <property type="protein sequence ID" value="Bo3g023940.1"/>
    <property type="gene ID" value="Bo3g023940"/>
</dbReference>
<dbReference type="InterPro" id="IPR038672">
    <property type="entry name" value="CpcT/CpeT_sf"/>
</dbReference>
<dbReference type="Gramene" id="Bo3g023940.1">
    <property type="protein sequence ID" value="Bo3g023940.1"/>
    <property type="gene ID" value="Bo3g023940"/>
</dbReference>
<evidence type="ECO:0000256" key="2">
    <source>
        <dbReference type="ARBA" id="ARBA00023239"/>
    </source>
</evidence>
<dbReference type="GO" id="GO:0000302">
    <property type="term" value="P:response to reactive oxygen species"/>
    <property type="evidence" value="ECO:0007669"/>
    <property type="project" value="EnsemblPlants"/>
</dbReference>
<sequence>MIWICIFFLFGTPSQLDSREVEGDDNNVEDESEEFRLRLTFSAAPSAHNQDGGIEDLFLDYNVTDSIFAKVYKKEVSGDGGGGGGGGGDEVDVAAPAAAAVAVAVANEYEYELEYESMLRQEMIFKNSAHLVKVVLCSSLFTREQASRDPENYFNIRMLLRWLMVHKSCISLEQVVENTTLIDPIYDIGEHLTTIHLSCRCLYQGSTSPGGFPNSWNGASYCTSDLAVLKNSEIHLWDRGFDENRNQVWGPKEGPYEFKHQRKLVFLEHTLSIFNR</sequence>
<name>A0A0D3B415_BRAOL</name>
<dbReference type="Gene3D" id="2.40.128.590">
    <property type="entry name" value="CpcT/CpeT domain"/>
    <property type="match status" value="1"/>
</dbReference>